<dbReference type="Gene3D" id="3.90.320.10">
    <property type="match status" value="1"/>
</dbReference>
<proteinExistence type="predicted"/>
<dbReference type="Pfam" id="PF12705">
    <property type="entry name" value="PDDEXK_1"/>
    <property type="match status" value="1"/>
</dbReference>
<gene>
    <name evidence="2" type="ORF">A3K55_01600</name>
</gene>
<dbReference type="InterPro" id="IPR038726">
    <property type="entry name" value="PDDEXK_AddAB-type"/>
</dbReference>
<dbReference type="Proteomes" id="UP000185874">
    <property type="component" value="Unassembled WGS sequence"/>
</dbReference>
<accession>A0A1F7SJC5</accession>
<sequence length="247" mass="28729">MSPPLALGQAVHEVVESLSELKTEERFKEPLLEKFERAWNKISGKAGGFFDKESEYKYKKRGMDMLERVQKKPGLVSELAVKINMELPYYWLSEEDNIILCGKIDWLKYIPKEDSVEIVDFKTSRNEEGDDSLQLPIYHLLVHNCQKRKVVGAWYWYLDRNDELTKKELPDLVGSEKKILEIAKKMKLARQLERFKCPNGNEGCQACRPYEMVIQGKAEFVGHDEYRADVYVIEKLGKTTKEDSSIL</sequence>
<evidence type="ECO:0000259" key="1">
    <source>
        <dbReference type="Pfam" id="PF12705"/>
    </source>
</evidence>
<organism evidence="2 3">
    <name type="scientific">Candidatus Shapirobacteria bacterium RBG_13_44_7</name>
    <dbReference type="NCBI Taxonomy" id="1802149"/>
    <lineage>
        <taxon>Bacteria</taxon>
        <taxon>Candidatus Shapironibacteriota</taxon>
    </lineage>
</organism>
<evidence type="ECO:0000313" key="2">
    <source>
        <dbReference type="EMBL" id="OGL53871.1"/>
    </source>
</evidence>
<dbReference type="InterPro" id="IPR011604">
    <property type="entry name" value="PDDEXK-like_dom_sf"/>
</dbReference>
<feature type="domain" description="PD-(D/E)XK endonuclease-like" evidence="1">
    <location>
        <begin position="3"/>
        <end position="207"/>
    </location>
</feature>
<evidence type="ECO:0000313" key="3">
    <source>
        <dbReference type="Proteomes" id="UP000185874"/>
    </source>
</evidence>
<dbReference type="EMBL" id="MGDJ01000010">
    <property type="protein sequence ID" value="OGL53871.1"/>
    <property type="molecule type" value="Genomic_DNA"/>
</dbReference>
<reference evidence="2 3" key="1">
    <citation type="journal article" date="2016" name="Nat. Commun.">
        <title>Thousands of microbial genomes shed light on interconnected biogeochemical processes in an aquifer system.</title>
        <authorList>
            <person name="Anantharaman K."/>
            <person name="Brown C.T."/>
            <person name="Hug L.A."/>
            <person name="Sharon I."/>
            <person name="Castelle C.J."/>
            <person name="Probst A.J."/>
            <person name="Thomas B.C."/>
            <person name="Singh A."/>
            <person name="Wilkins M.J."/>
            <person name="Karaoz U."/>
            <person name="Brodie E.L."/>
            <person name="Williams K.H."/>
            <person name="Hubbard S.S."/>
            <person name="Banfield J.F."/>
        </authorList>
    </citation>
    <scope>NUCLEOTIDE SEQUENCE [LARGE SCALE GENOMIC DNA]</scope>
</reference>
<comment type="caution">
    <text evidence="2">The sequence shown here is derived from an EMBL/GenBank/DDBJ whole genome shotgun (WGS) entry which is preliminary data.</text>
</comment>
<protein>
    <recommendedName>
        <fullName evidence="1">PD-(D/E)XK endonuclease-like domain-containing protein</fullName>
    </recommendedName>
</protein>
<name>A0A1F7SJC5_9BACT</name>
<dbReference type="AlphaFoldDB" id="A0A1F7SJC5"/>